<accession>A0A8J4Y6S4</accession>
<feature type="region of interest" description="Disordered" evidence="1">
    <location>
        <begin position="28"/>
        <end position="212"/>
    </location>
</feature>
<dbReference type="OrthoDB" id="1870062at2759"/>
<evidence type="ECO:0000256" key="1">
    <source>
        <dbReference type="SAM" id="MobiDB-lite"/>
    </source>
</evidence>
<protein>
    <recommendedName>
        <fullName evidence="4">RING-type domain-containing protein</fullName>
    </recommendedName>
</protein>
<name>A0A8J4Y6S4_CHIOP</name>
<evidence type="ECO:0008006" key="4">
    <source>
        <dbReference type="Google" id="ProtNLM"/>
    </source>
</evidence>
<dbReference type="AlphaFoldDB" id="A0A8J4Y6S4"/>
<proteinExistence type="predicted"/>
<evidence type="ECO:0000313" key="2">
    <source>
        <dbReference type="EMBL" id="KAG0718266.1"/>
    </source>
</evidence>
<dbReference type="EMBL" id="JACEEZ010016325">
    <property type="protein sequence ID" value="KAG0718266.1"/>
    <property type="molecule type" value="Genomic_DNA"/>
</dbReference>
<keyword evidence="3" id="KW-1185">Reference proteome</keyword>
<sequence>MAEPSLDLRPLTAMENLVGVQIESLPIVDGQAGEEDSATAGTGQGMDADLHQPLKLDDDDTGMSSTSPAGVAEASEGAGSLMEEDDTPGGAEESEAATPAQLPELDSQAEAPQDVALPTASPETLASPEPPSAGEVGQSSVENSNDQQVTESEPLEVDRAWTVADKEEEPSPVGESEEMLVQEAETMEGGGDSSASSGGGEGSVSGTGGPVSEEQFSWDTVHCVFCESSALDQEPKLLPCLHSACNKCLTHEAAEPEMNKDEDIVASKYACFTPSHLVLLLMLDNRAASL</sequence>
<feature type="compositionally biased region" description="Polar residues" evidence="1">
    <location>
        <begin position="137"/>
        <end position="151"/>
    </location>
</feature>
<dbReference type="Gene3D" id="3.30.40.10">
    <property type="entry name" value="Zinc/RING finger domain, C3HC4 (zinc finger)"/>
    <property type="match status" value="1"/>
</dbReference>
<feature type="compositionally biased region" description="Gly residues" evidence="1">
    <location>
        <begin position="188"/>
        <end position="209"/>
    </location>
</feature>
<reference evidence="2" key="1">
    <citation type="submission" date="2020-07" db="EMBL/GenBank/DDBJ databases">
        <title>The High-quality genome of the commercially important snow crab, Chionoecetes opilio.</title>
        <authorList>
            <person name="Jeong J.-H."/>
            <person name="Ryu S."/>
        </authorList>
    </citation>
    <scope>NUCLEOTIDE SEQUENCE</scope>
    <source>
        <strain evidence="2">MADBK_172401_WGS</strain>
        <tissue evidence="2">Digestive gland</tissue>
    </source>
</reference>
<dbReference type="InterPro" id="IPR013083">
    <property type="entry name" value="Znf_RING/FYVE/PHD"/>
</dbReference>
<feature type="compositionally biased region" description="Acidic residues" evidence="1">
    <location>
        <begin position="166"/>
        <end position="180"/>
    </location>
</feature>
<organism evidence="2 3">
    <name type="scientific">Chionoecetes opilio</name>
    <name type="common">Atlantic snow crab</name>
    <name type="synonym">Cancer opilio</name>
    <dbReference type="NCBI Taxonomy" id="41210"/>
    <lineage>
        <taxon>Eukaryota</taxon>
        <taxon>Metazoa</taxon>
        <taxon>Ecdysozoa</taxon>
        <taxon>Arthropoda</taxon>
        <taxon>Crustacea</taxon>
        <taxon>Multicrustacea</taxon>
        <taxon>Malacostraca</taxon>
        <taxon>Eumalacostraca</taxon>
        <taxon>Eucarida</taxon>
        <taxon>Decapoda</taxon>
        <taxon>Pleocyemata</taxon>
        <taxon>Brachyura</taxon>
        <taxon>Eubrachyura</taxon>
        <taxon>Majoidea</taxon>
        <taxon>Majidae</taxon>
        <taxon>Chionoecetes</taxon>
    </lineage>
</organism>
<dbReference type="Proteomes" id="UP000770661">
    <property type="component" value="Unassembled WGS sequence"/>
</dbReference>
<gene>
    <name evidence="2" type="ORF">GWK47_007791</name>
</gene>
<feature type="compositionally biased region" description="Low complexity" evidence="1">
    <location>
        <begin position="69"/>
        <end position="80"/>
    </location>
</feature>
<comment type="caution">
    <text evidence="2">The sequence shown here is derived from an EMBL/GenBank/DDBJ whole genome shotgun (WGS) entry which is preliminary data.</text>
</comment>
<feature type="compositionally biased region" description="Acidic residues" evidence="1">
    <location>
        <begin position="82"/>
        <end position="95"/>
    </location>
</feature>
<evidence type="ECO:0000313" key="3">
    <source>
        <dbReference type="Proteomes" id="UP000770661"/>
    </source>
</evidence>